<evidence type="ECO:0000313" key="5">
    <source>
        <dbReference type="EMBL" id="MBS4221155.1"/>
    </source>
</evidence>
<feature type="transmembrane region" description="Helical" evidence="3">
    <location>
        <begin position="214"/>
        <end position="232"/>
    </location>
</feature>
<evidence type="ECO:0000259" key="4">
    <source>
        <dbReference type="Pfam" id="PF01757"/>
    </source>
</evidence>
<keyword evidence="6" id="KW-1185">Reference proteome</keyword>
<feature type="transmembrane region" description="Helical" evidence="3">
    <location>
        <begin position="45"/>
        <end position="69"/>
    </location>
</feature>
<proteinExistence type="inferred from homology"/>
<dbReference type="Pfam" id="PF01757">
    <property type="entry name" value="Acyl_transf_3"/>
    <property type="match status" value="1"/>
</dbReference>
<evidence type="ECO:0000256" key="2">
    <source>
        <dbReference type="ARBA" id="ARBA00007400"/>
    </source>
</evidence>
<feature type="transmembrane region" description="Helical" evidence="3">
    <location>
        <begin position="15"/>
        <end position="33"/>
    </location>
</feature>
<comment type="similarity">
    <text evidence="2">Belongs to the acyltransferase 3 family.</text>
</comment>
<keyword evidence="5" id="KW-0012">Acyltransferase</keyword>
<organism evidence="5 6">
    <name type="scientific">Lederbergia citrea</name>
    <dbReference type="NCBI Taxonomy" id="2833581"/>
    <lineage>
        <taxon>Bacteria</taxon>
        <taxon>Bacillati</taxon>
        <taxon>Bacillota</taxon>
        <taxon>Bacilli</taxon>
        <taxon>Bacillales</taxon>
        <taxon>Bacillaceae</taxon>
        <taxon>Lederbergia</taxon>
    </lineage>
</organism>
<dbReference type="GO" id="GO:0016747">
    <property type="term" value="F:acyltransferase activity, transferring groups other than amino-acyl groups"/>
    <property type="evidence" value="ECO:0007669"/>
    <property type="project" value="InterPro"/>
</dbReference>
<protein>
    <submittedName>
        <fullName evidence="5">Acyltransferase family protein</fullName>
    </submittedName>
</protein>
<dbReference type="AlphaFoldDB" id="A0A942UGT0"/>
<feature type="transmembrane region" description="Helical" evidence="3">
    <location>
        <begin position="312"/>
        <end position="330"/>
    </location>
</feature>
<keyword evidence="5" id="KW-0808">Transferase</keyword>
<dbReference type="InterPro" id="IPR002656">
    <property type="entry name" value="Acyl_transf_3_dom"/>
</dbReference>
<dbReference type="PANTHER" id="PTHR36927:SF3">
    <property type="entry name" value="GLUCANS BIOSYNTHESIS PROTEIN C"/>
    <property type="match status" value="1"/>
</dbReference>
<evidence type="ECO:0000313" key="6">
    <source>
        <dbReference type="Proteomes" id="UP000676456"/>
    </source>
</evidence>
<keyword evidence="3" id="KW-0812">Transmembrane</keyword>
<evidence type="ECO:0000256" key="1">
    <source>
        <dbReference type="ARBA" id="ARBA00004370"/>
    </source>
</evidence>
<feature type="transmembrane region" description="Helical" evidence="3">
    <location>
        <begin position="90"/>
        <end position="111"/>
    </location>
</feature>
<dbReference type="EMBL" id="JAGYPN010000001">
    <property type="protein sequence ID" value="MBS4221155.1"/>
    <property type="molecule type" value="Genomic_DNA"/>
</dbReference>
<dbReference type="RefSeq" id="WP_213096215.1">
    <property type="nucleotide sequence ID" value="NZ_JAGYPH010000001.1"/>
</dbReference>
<dbReference type="Proteomes" id="UP000676456">
    <property type="component" value="Unassembled WGS sequence"/>
</dbReference>
<feature type="transmembrane region" description="Helical" evidence="3">
    <location>
        <begin position="244"/>
        <end position="260"/>
    </location>
</feature>
<feature type="transmembrane region" description="Helical" evidence="3">
    <location>
        <begin position="336"/>
        <end position="358"/>
    </location>
</feature>
<accession>A0A942UGT0</accession>
<gene>
    <name evidence="5" type="ORF">KHA91_00110</name>
</gene>
<name>A0A942UGT0_9BACI</name>
<comment type="caution">
    <text evidence="5">The sequence shown here is derived from an EMBL/GenBank/DDBJ whole genome shotgun (WGS) entry which is preliminary data.</text>
</comment>
<keyword evidence="3" id="KW-0472">Membrane</keyword>
<comment type="subcellular location">
    <subcellularLocation>
        <location evidence="1">Membrane</location>
    </subcellularLocation>
</comment>
<evidence type="ECO:0000256" key="3">
    <source>
        <dbReference type="SAM" id="Phobius"/>
    </source>
</evidence>
<feature type="transmembrane region" description="Helical" evidence="3">
    <location>
        <begin position="272"/>
        <end position="292"/>
    </location>
</feature>
<keyword evidence="3" id="KW-1133">Transmembrane helix</keyword>
<feature type="transmembrane region" description="Helical" evidence="3">
    <location>
        <begin position="148"/>
        <end position="170"/>
    </location>
</feature>
<feature type="transmembrane region" description="Helical" evidence="3">
    <location>
        <begin position="182"/>
        <end position="202"/>
    </location>
</feature>
<dbReference type="PANTHER" id="PTHR36927">
    <property type="entry name" value="BLR4337 PROTEIN"/>
    <property type="match status" value="1"/>
</dbReference>
<dbReference type="InterPro" id="IPR050623">
    <property type="entry name" value="Glucan_succinyl_AcylTrfase"/>
</dbReference>
<feature type="domain" description="Acyltransferase 3" evidence="4">
    <location>
        <begin position="11"/>
        <end position="355"/>
    </location>
</feature>
<reference evidence="5 6" key="1">
    <citation type="submission" date="2021-05" db="EMBL/GenBank/DDBJ databases">
        <title>Novel Bacillus species.</title>
        <authorList>
            <person name="Liu G."/>
        </authorList>
    </citation>
    <scope>NUCLEOTIDE SEQUENCE [LARGE SCALE GENOMIC DNA]</scope>
    <source>
        <strain evidence="5 6">FJAT-49682</strain>
    </source>
</reference>
<sequence length="389" mass="45824">MNGEEKLARRYDIDWLRNLGILLLFPFHSARVFDHWDPFYVKSDVLSWGLTWFVSMTSYWFMPLLFWLAGSASWYALSRRSNRQYIKDRFSRLFIPLLFGVFIIVPPQGYFAKLHHTGETVGSYINFLKTFFTDFSDLSGYFGTFTPAHLWFILYLFVLSLIALPFFSFVINKKRHHTIEKFNVAFSQPIIFILFFIVLVFTQILPAPGGQNPFYFLVIFIMGFITCSHQAYQEMFNRIRFKALILMLILVPTWMFLMYQNQDALKYSTIDISLTFLRMFNVWLSLIILLGYGNKFLNFPSKLLPYLNEAAFPIYIIHQSVLVVIGYFVLKLNISTLPMFLMIMLLTLAISLLVYEFIIKRTAFTRWVFGVKIRKVTNHVDNNQIKSSL</sequence>